<accession>A0A376B1Z7</accession>
<evidence type="ECO:0000256" key="1">
    <source>
        <dbReference type="SAM" id="Phobius"/>
    </source>
</evidence>
<keyword evidence="1" id="KW-0472">Membrane</keyword>
<keyword evidence="3" id="KW-1185">Reference proteome</keyword>
<evidence type="ECO:0008006" key="4">
    <source>
        <dbReference type="Google" id="ProtNLM"/>
    </source>
</evidence>
<organism evidence="2 3">
    <name type="scientific">Saccharomycodes ludwigii</name>
    <dbReference type="NCBI Taxonomy" id="36035"/>
    <lineage>
        <taxon>Eukaryota</taxon>
        <taxon>Fungi</taxon>
        <taxon>Dikarya</taxon>
        <taxon>Ascomycota</taxon>
        <taxon>Saccharomycotina</taxon>
        <taxon>Saccharomycetes</taxon>
        <taxon>Saccharomycodales</taxon>
        <taxon>Saccharomycodaceae</taxon>
        <taxon>Saccharomycodes</taxon>
    </lineage>
</organism>
<dbReference type="Pfam" id="PF11654">
    <property type="entry name" value="NCE101"/>
    <property type="match status" value="1"/>
</dbReference>
<feature type="transmembrane region" description="Helical" evidence="1">
    <location>
        <begin position="12"/>
        <end position="29"/>
    </location>
</feature>
<evidence type="ECO:0000313" key="3">
    <source>
        <dbReference type="Proteomes" id="UP000262825"/>
    </source>
</evidence>
<sequence>MVQPAPYLLGRFLDPIFAIGVGTLSYIQYERNTHREPGHTLYDLLQKKFFATKEQTQEKK</sequence>
<dbReference type="AlphaFoldDB" id="A0A376B1Z7"/>
<dbReference type="PANTHER" id="PTHR28011:SF1">
    <property type="entry name" value="NON-CLASSICAL EXPORT PROTEIN 1"/>
    <property type="match status" value="1"/>
</dbReference>
<dbReference type="InterPro" id="IPR024242">
    <property type="entry name" value="NCE101"/>
</dbReference>
<dbReference type="EMBL" id="UFAJ01000036">
    <property type="protein sequence ID" value="SSD58683.1"/>
    <property type="molecule type" value="Genomic_DNA"/>
</dbReference>
<dbReference type="Proteomes" id="UP000262825">
    <property type="component" value="Unassembled WGS sequence"/>
</dbReference>
<name>A0A376B1Z7_9ASCO</name>
<reference evidence="3" key="1">
    <citation type="submission" date="2018-06" db="EMBL/GenBank/DDBJ databases">
        <authorList>
            <person name="Guldener U."/>
        </authorList>
    </citation>
    <scope>NUCLEOTIDE SEQUENCE [LARGE SCALE GENOMIC DNA]</scope>
    <source>
        <strain evidence="3">UTAD17</strain>
    </source>
</reference>
<dbReference type="VEuPathDB" id="FungiDB:SCODWIG_00444"/>
<dbReference type="PANTHER" id="PTHR28011">
    <property type="entry name" value="NON-CLASSICAL EXPORT PROTEIN 1"/>
    <property type="match status" value="1"/>
</dbReference>
<evidence type="ECO:0000313" key="2">
    <source>
        <dbReference type="EMBL" id="SSD58683.1"/>
    </source>
</evidence>
<proteinExistence type="predicted"/>
<keyword evidence="1" id="KW-0812">Transmembrane</keyword>
<dbReference type="OrthoDB" id="2155101at2759"/>
<keyword evidence="1" id="KW-1133">Transmembrane helix</keyword>
<protein>
    <recommendedName>
        <fullName evidence="4">Non-classical export protein 1</fullName>
    </recommendedName>
</protein>
<gene>
    <name evidence="2" type="ORF">SCODWIG_00444</name>
</gene>
<dbReference type="GO" id="GO:0009306">
    <property type="term" value="P:protein secretion"/>
    <property type="evidence" value="ECO:0007669"/>
    <property type="project" value="InterPro"/>
</dbReference>